<feature type="signal peptide" evidence="5">
    <location>
        <begin position="1"/>
        <end position="21"/>
    </location>
</feature>
<dbReference type="RefSeq" id="WP_249299946.1">
    <property type="nucleotide sequence ID" value="NZ_JACRSP010000002.1"/>
</dbReference>
<dbReference type="InterPro" id="IPR028081">
    <property type="entry name" value="Leu-bd"/>
</dbReference>
<evidence type="ECO:0000256" key="5">
    <source>
        <dbReference type="SAM" id="SignalP"/>
    </source>
</evidence>
<dbReference type="GO" id="GO:0006865">
    <property type="term" value="P:amino acid transport"/>
    <property type="evidence" value="ECO:0007669"/>
    <property type="project" value="UniProtKB-KW"/>
</dbReference>
<evidence type="ECO:0000256" key="1">
    <source>
        <dbReference type="ARBA" id="ARBA00010062"/>
    </source>
</evidence>
<protein>
    <submittedName>
        <fullName evidence="7">ABC transporter substrate-binding protein</fullName>
    </submittedName>
</protein>
<dbReference type="Gene3D" id="3.40.50.2300">
    <property type="match status" value="2"/>
</dbReference>
<keyword evidence="4" id="KW-0029">Amino-acid transport</keyword>
<dbReference type="Proteomes" id="UP000620366">
    <property type="component" value="Unassembled WGS sequence"/>
</dbReference>
<feature type="domain" description="Leucine-binding protein" evidence="6">
    <location>
        <begin position="30"/>
        <end position="368"/>
    </location>
</feature>
<gene>
    <name evidence="7" type="ORF">H8695_05750</name>
</gene>
<organism evidence="7 8">
    <name type="scientific">Feifania hominis</name>
    <dbReference type="NCBI Taxonomy" id="2763660"/>
    <lineage>
        <taxon>Bacteria</taxon>
        <taxon>Bacillati</taxon>
        <taxon>Bacillota</taxon>
        <taxon>Clostridia</taxon>
        <taxon>Eubacteriales</taxon>
        <taxon>Feifaniaceae</taxon>
        <taxon>Feifania</taxon>
    </lineage>
</organism>
<dbReference type="PANTHER" id="PTHR30483">
    <property type="entry name" value="LEUCINE-SPECIFIC-BINDING PROTEIN"/>
    <property type="match status" value="1"/>
</dbReference>
<evidence type="ECO:0000256" key="4">
    <source>
        <dbReference type="ARBA" id="ARBA00022970"/>
    </source>
</evidence>
<proteinExistence type="inferred from homology"/>
<sequence>MKLKKAMVSVLAMLLVVALLAGCSSSGKGVKIGVLAPLTGEVSVYGTAVEKGVKLAVKEINAAGGVLDQDIVLEILDEKGDIAEASTAYDKLVSAKIVALIGDVTSKPCMAVAEKAAKDNMPMITPTGTSAPITGYGDNVFRTCFTDPFQGKIMATFAADTLKVKTAAVIYNNSDDYSKGLTENFVATAKEKGFEIVAQEAYGADDKDFKTQLTKIQALNPDVLFVPDYYETVALIAAQAREVGFTNTMLGADGWDGVYSALDTSKYGLVDGCYFSSHYAPDDTDPAVVNFLAAFKAEYNEVPNSFAALGYDAAYMMKAAIEKAGSTDKQAIIDALASLEYTGVTGSVTFDENGDPIKPACIIQMKNGEASFHSRVSLD</sequence>
<keyword evidence="3 5" id="KW-0732">Signal</keyword>
<dbReference type="SUPFAM" id="SSF53822">
    <property type="entry name" value="Periplasmic binding protein-like I"/>
    <property type="match status" value="1"/>
</dbReference>
<comment type="similarity">
    <text evidence="1">Belongs to the leucine-binding protein family.</text>
</comment>
<dbReference type="InterPro" id="IPR028082">
    <property type="entry name" value="Peripla_BP_I"/>
</dbReference>
<dbReference type="CDD" id="cd06347">
    <property type="entry name" value="PBP1_ABC_LivK_ligand_binding-like"/>
    <property type="match status" value="1"/>
</dbReference>
<feature type="chain" id="PRO_5039071351" evidence="5">
    <location>
        <begin position="22"/>
        <end position="379"/>
    </location>
</feature>
<comment type="caution">
    <text evidence="7">The sequence shown here is derived from an EMBL/GenBank/DDBJ whole genome shotgun (WGS) entry which is preliminary data.</text>
</comment>
<keyword evidence="2" id="KW-0813">Transport</keyword>
<dbReference type="InterPro" id="IPR000709">
    <property type="entry name" value="Leu_Ile_Val-bd"/>
</dbReference>
<dbReference type="EMBL" id="JACRSP010000002">
    <property type="protein sequence ID" value="MBC8536195.1"/>
    <property type="molecule type" value="Genomic_DNA"/>
</dbReference>
<evidence type="ECO:0000313" key="8">
    <source>
        <dbReference type="Proteomes" id="UP000620366"/>
    </source>
</evidence>
<dbReference type="PRINTS" id="PR00337">
    <property type="entry name" value="LEUILEVALBP"/>
</dbReference>
<keyword evidence="8" id="KW-1185">Reference proteome</keyword>
<dbReference type="PROSITE" id="PS51257">
    <property type="entry name" value="PROKAR_LIPOPROTEIN"/>
    <property type="match status" value="1"/>
</dbReference>
<dbReference type="Pfam" id="PF13458">
    <property type="entry name" value="Peripla_BP_6"/>
    <property type="match status" value="1"/>
</dbReference>
<evidence type="ECO:0000313" key="7">
    <source>
        <dbReference type="EMBL" id="MBC8536195.1"/>
    </source>
</evidence>
<accession>A0A926HUR1</accession>
<name>A0A926HUR1_9FIRM</name>
<evidence type="ECO:0000256" key="3">
    <source>
        <dbReference type="ARBA" id="ARBA00022729"/>
    </source>
</evidence>
<dbReference type="InterPro" id="IPR051010">
    <property type="entry name" value="BCAA_transport"/>
</dbReference>
<reference evidence="7" key="1">
    <citation type="submission" date="2020-08" db="EMBL/GenBank/DDBJ databases">
        <title>Genome public.</title>
        <authorList>
            <person name="Liu C."/>
            <person name="Sun Q."/>
        </authorList>
    </citation>
    <scope>NUCLEOTIDE SEQUENCE</scope>
    <source>
        <strain evidence="7">BX7</strain>
    </source>
</reference>
<evidence type="ECO:0000259" key="6">
    <source>
        <dbReference type="Pfam" id="PF13458"/>
    </source>
</evidence>
<evidence type="ECO:0000256" key="2">
    <source>
        <dbReference type="ARBA" id="ARBA00022448"/>
    </source>
</evidence>
<dbReference type="AlphaFoldDB" id="A0A926HUR1"/>
<dbReference type="PANTHER" id="PTHR30483:SF6">
    <property type="entry name" value="PERIPLASMIC BINDING PROTEIN OF ABC TRANSPORTER FOR NATURAL AMINO ACIDS"/>
    <property type="match status" value="1"/>
</dbReference>